<proteinExistence type="inferred from homology"/>
<evidence type="ECO:0000256" key="4">
    <source>
        <dbReference type="ARBA" id="ARBA00022777"/>
    </source>
</evidence>
<dbReference type="InterPro" id="IPR002139">
    <property type="entry name" value="Ribo/fructo_kinase"/>
</dbReference>
<name>A0A9X7Y6D5_LACJH</name>
<comment type="similarity">
    <text evidence="1">Belongs to the carbohydrate kinase pfkB family.</text>
</comment>
<evidence type="ECO:0000313" key="9">
    <source>
        <dbReference type="EMBL" id="QLL68323.1"/>
    </source>
</evidence>
<keyword evidence="5 6" id="KW-0067">ATP-binding</keyword>
<dbReference type="GO" id="GO:0009024">
    <property type="term" value="F:tagatose-6-phosphate kinase activity"/>
    <property type="evidence" value="ECO:0007669"/>
    <property type="project" value="UniProtKB-EC"/>
</dbReference>
<dbReference type="EC" id="2.7.1.144" evidence="6"/>
<dbReference type="InterPro" id="IPR029056">
    <property type="entry name" value="Ribokinase-like"/>
</dbReference>
<evidence type="ECO:0000256" key="1">
    <source>
        <dbReference type="ARBA" id="ARBA00005380"/>
    </source>
</evidence>
<protein>
    <recommendedName>
        <fullName evidence="6">Tagatose-6-phosphate kinase</fullName>
        <ecNumber evidence="6">2.7.1.144</ecNumber>
    </recommendedName>
</protein>
<gene>
    <name evidence="9" type="ORF">GTO82_05495</name>
</gene>
<organism evidence="9 10">
    <name type="scientific">Lactobacillus johnsonii</name>
    <dbReference type="NCBI Taxonomy" id="33959"/>
    <lineage>
        <taxon>Bacteria</taxon>
        <taxon>Bacillati</taxon>
        <taxon>Bacillota</taxon>
        <taxon>Bacilli</taxon>
        <taxon>Lactobacillales</taxon>
        <taxon>Lactobacillaceae</taxon>
        <taxon>Lactobacillus</taxon>
    </lineage>
</organism>
<dbReference type="EMBL" id="CP047409">
    <property type="protein sequence ID" value="QLL68323.1"/>
    <property type="molecule type" value="Genomic_DNA"/>
</dbReference>
<dbReference type="PRINTS" id="PR00990">
    <property type="entry name" value="RIBOKINASE"/>
</dbReference>
<evidence type="ECO:0000256" key="2">
    <source>
        <dbReference type="ARBA" id="ARBA00022679"/>
    </source>
</evidence>
<dbReference type="Gene3D" id="3.40.1190.20">
    <property type="match status" value="1"/>
</dbReference>
<reference evidence="9 10" key="1">
    <citation type="submission" date="2020-01" db="EMBL/GenBank/DDBJ databases">
        <title>Complete and circular genome sequences of six lactobacillus isolates from horses.</title>
        <authorList>
            <person name="Hassan H.M."/>
        </authorList>
    </citation>
    <scope>NUCLEOTIDE SEQUENCE [LARGE SCALE GENOMIC DNA]</scope>
    <source>
        <strain evidence="9 10">3DG</strain>
    </source>
</reference>
<dbReference type="PANTHER" id="PTHR46566:SF5">
    <property type="entry name" value="1-PHOSPHOFRUCTOKINASE"/>
    <property type="match status" value="1"/>
</dbReference>
<feature type="domain" description="Carbohydrate kinase PfkB" evidence="8">
    <location>
        <begin position="12"/>
        <end position="291"/>
    </location>
</feature>
<keyword evidence="2 6" id="KW-0808">Transferase</keyword>
<evidence type="ECO:0000256" key="6">
    <source>
        <dbReference type="PIRNR" id="PIRNR000535"/>
    </source>
</evidence>
<evidence type="ECO:0000313" key="10">
    <source>
        <dbReference type="Proteomes" id="UP000510788"/>
    </source>
</evidence>
<dbReference type="AlphaFoldDB" id="A0A9X7Y6D5"/>
<dbReference type="GO" id="GO:0005988">
    <property type="term" value="P:lactose metabolic process"/>
    <property type="evidence" value="ECO:0007669"/>
    <property type="project" value="UniProtKB-KW"/>
</dbReference>
<dbReference type="PANTHER" id="PTHR46566">
    <property type="entry name" value="1-PHOSPHOFRUCTOKINASE-RELATED"/>
    <property type="match status" value="1"/>
</dbReference>
<dbReference type="InterPro" id="IPR017583">
    <property type="entry name" value="Tagatose/fructose_Pkinase"/>
</dbReference>
<keyword evidence="4 7" id="KW-0418">Kinase</keyword>
<accession>A0A9X7Y6D5</accession>
<sequence length="317" mass="35198">MIITITVNPSVDRLYHVSKLVPNTLNRVNLKKHMVGGKGFNAGRVSSLLGRKTIVFGFIGGENGNFIKKEAEKDKYSTWFIDTKVETRNCLQIIDDNDNKTEINENGLPIKHDYYDKLTNSLKGMLESKDIKAISLNGSLPQGCDYHYYIDLIKMIRDIKPECGIVLDTSGNILNQILDNGTLPDIIKPNEHEIAEYLNKPVTTDPKELMSDIQENAKLRAIPIIFVSLGAKGCLVKHNDNYFYAVQKPVKAINTEGSGDAMVGGILSAIDKDANIKEMIQFACAAGTANAMNIKTGYVDRKTFDELIPNIDISMLN</sequence>
<evidence type="ECO:0000256" key="5">
    <source>
        <dbReference type="ARBA" id="ARBA00022840"/>
    </source>
</evidence>
<dbReference type="GO" id="GO:0005524">
    <property type="term" value="F:ATP binding"/>
    <property type="evidence" value="ECO:0007669"/>
    <property type="project" value="UniProtKB-KW"/>
</dbReference>
<dbReference type="PROSITE" id="PS00584">
    <property type="entry name" value="PFKB_KINASES_2"/>
    <property type="match status" value="1"/>
</dbReference>
<evidence type="ECO:0000256" key="3">
    <source>
        <dbReference type="ARBA" id="ARBA00022741"/>
    </source>
</evidence>
<comment type="pathway">
    <text evidence="6">Carbohydrate metabolism; D-tagatose 6-phosphate degradation; D-glyceraldehyde 3-phosphate and glycerone phosphate from D-tagatose 6-phosphate: step 1/2.</text>
</comment>
<dbReference type="CDD" id="cd01164">
    <property type="entry name" value="FruK_PfkB_like"/>
    <property type="match status" value="1"/>
</dbReference>
<keyword evidence="3 6" id="KW-0547">Nucleotide-binding</keyword>
<dbReference type="PIRSF" id="PIRSF000535">
    <property type="entry name" value="1PFK/6PFK/LacC"/>
    <property type="match status" value="1"/>
</dbReference>
<evidence type="ECO:0000256" key="7">
    <source>
        <dbReference type="RuleBase" id="RU003704"/>
    </source>
</evidence>
<evidence type="ECO:0000259" key="8">
    <source>
        <dbReference type="Pfam" id="PF00294"/>
    </source>
</evidence>
<comment type="similarity">
    <text evidence="6">Belongs to the carbohydrate kinase PfkB family. LacC subfamily.</text>
</comment>
<dbReference type="SUPFAM" id="SSF53613">
    <property type="entry name" value="Ribokinase-like"/>
    <property type="match status" value="1"/>
</dbReference>
<dbReference type="InterPro" id="IPR011611">
    <property type="entry name" value="PfkB_dom"/>
</dbReference>
<dbReference type="InterPro" id="IPR002173">
    <property type="entry name" value="Carboh/pur_kinase_PfkB_CS"/>
</dbReference>
<keyword evidence="6" id="KW-0423">Lactose metabolism</keyword>
<dbReference type="GO" id="GO:0005829">
    <property type="term" value="C:cytosol"/>
    <property type="evidence" value="ECO:0007669"/>
    <property type="project" value="TreeGrafter"/>
</dbReference>
<comment type="catalytic activity">
    <reaction evidence="6">
        <text>D-tagatofuranose 6-phosphate + ATP = D-tagatofuranose 1,6-bisphosphate + ADP + H(+)</text>
        <dbReference type="Rhea" id="RHEA:12420"/>
        <dbReference type="ChEBI" id="CHEBI:15378"/>
        <dbReference type="ChEBI" id="CHEBI:30616"/>
        <dbReference type="ChEBI" id="CHEBI:58694"/>
        <dbReference type="ChEBI" id="CHEBI:58695"/>
        <dbReference type="ChEBI" id="CHEBI:456216"/>
        <dbReference type="EC" id="2.7.1.144"/>
    </reaction>
</comment>
<dbReference type="GO" id="GO:0008443">
    <property type="term" value="F:phosphofructokinase activity"/>
    <property type="evidence" value="ECO:0007669"/>
    <property type="project" value="TreeGrafter"/>
</dbReference>
<dbReference type="Proteomes" id="UP000510788">
    <property type="component" value="Chromosome"/>
</dbReference>
<dbReference type="Pfam" id="PF00294">
    <property type="entry name" value="PfkB"/>
    <property type="match status" value="1"/>
</dbReference>
<dbReference type="NCBIfam" id="TIGR03168">
    <property type="entry name" value="1-PFK"/>
    <property type="match status" value="1"/>
</dbReference>
<dbReference type="RefSeq" id="WP_180872808.1">
    <property type="nucleotide sequence ID" value="NZ_CP047409.1"/>
</dbReference>